<dbReference type="EMBL" id="JAYWIO010000007">
    <property type="protein sequence ID" value="KAK7251763.1"/>
    <property type="molecule type" value="Genomic_DNA"/>
</dbReference>
<dbReference type="Proteomes" id="UP001372338">
    <property type="component" value="Unassembled WGS sequence"/>
</dbReference>
<comment type="caution">
    <text evidence="7">The sequence shown here is derived from an EMBL/GenBank/DDBJ whole genome shotgun (WGS) entry which is preliminary data.</text>
</comment>
<evidence type="ECO:0000256" key="4">
    <source>
        <dbReference type="ARBA" id="ARBA00023163"/>
    </source>
</evidence>
<keyword evidence="3" id="KW-0238">DNA-binding</keyword>
<evidence type="ECO:0000313" key="7">
    <source>
        <dbReference type="EMBL" id="KAK7251763.1"/>
    </source>
</evidence>
<dbReference type="Pfam" id="PF02362">
    <property type="entry name" value="B3"/>
    <property type="match status" value="1"/>
</dbReference>
<evidence type="ECO:0000313" key="8">
    <source>
        <dbReference type="Proteomes" id="UP001372338"/>
    </source>
</evidence>
<accession>A0AAN9EC06</accession>
<comment type="subcellular location">
    <subcellularLocation>
        <location evidence="1">Nucleus</location>
    </subcellularLocation>
</comment>
<evidence type="ECO:0000259" key="6">
    <source>
        <dbReference type="PROSITE" id="PS50863"/>
    </source>
</evidence>
<gene>
    <name evidence="7" type="ORF">RIF29_35247</name>
</gene>
<dbReference type="AlphaFoldDB" id="A0AAN9EC06"/>
<dbReference type="CDD" id="cd10017">
    <property type="entry name" value="B3_DNA"/>
    <property type="match status" value="1"/>
</dbReference>
<organism evidence="7 8">
    <name type="scientific">Crotalaria pallida</name>
    <name type="common">Smooth rattlebox</name>
    <name type="synonym">Crotalaria striata</name>
    <dbReference type="NCBI Taxonomy" id="3830"/>
    <lineage>
        <taxon>Eukaryota</taxon>
        <taxon>Viridiplantae</taxon>
        <taxon>Streptophyta</taxon>
        <taxon>Embryophyta</taxon>
        <taxon>Tracheophyta</taxon>
        <taxon>Spermatophyta</taxon>
        <taxon>Magnoliopsida</taxon>
        <taxon>eudicotyledons</taxon>
        <taxon>Gunneridae</taxon>
        <taxon>Pentapetalae</taxon>
        <taxon>rosids</taxon>
        <taxon>fabids</taxon>
        <taxon>Fabales</taxon>
        <taxon>Fabaceae</taxon>
        <taxon>Papilionoideae</taxon>
        <taxon>50 kb inversion clade</taxon>
        <taxon>genistoids sensu lato</taxon>
        <taxon>core genistoids</taxon>
        <taxon>Crotalarieae</taxon>
        <taxon>Crotalaria</taxon>
    </lineage>
</organism>
<protein>
    <recommendedName>
        <fullName evidence="6">TF-B3 domain-containing protein</fullName>
    </recommendedName>
</protein>
<dbReference type="GO" id="GO:0005634">
    <property type="term" value="C:nucleus"/>
    <property type="evidence" value="ECO:0007669"/>
    <property type="project" value="UniProtKB-SubCell"/>
</dbReference>
<dbReference type="GO" id="GO:0003677">
    <property type="term" value="F:DNA binding"/>
    <property type="evidence" value="ECO:0007669"/>
    <property type="project" value="UniProtKB-KW"/>
</dbReference>
<dbReference type="InterPro" id="IPR015300">
    <property type="entry name" value="DNA-bd_pseudobarrel_sf"/>
</dbReference>
<name>A0AAN9EC06_CROPI</name>
<dbReference type="PROSITE" id="PS50863">
    <property type="entry name" value="B3"/>
    <property type="match status" value="1"/>
</dbReference>
<keyword evidence="8" id="KW-1185">Reference proteome</keyword>
<dbReference type="Gene3D" id="2.40.330.10">
    <property type="entry name" value="DNA-binding pseudobarrel domain"/>
    <property type="match status" value="1"/>
</dbReference>
<keyword evidence="4" id="KW-0804">Transcription</keyword>
<reference evidence="7 8" key="1">
    <citation type="submission" date="2024-01" db="EMBL/GenBank/DDBJ databases">
        <title>The genomes of 5 underutilized Papilionoideae crops provide insights into root nodulation and disease resistanc.</title>
        <authorList>
            <person name="Yuan L."/>
        </authorList>
    </citation>
    <scope>NUCLEOTIDE SEQUENCE [LARGE SCALE GENOMIC DNA]</scope>
    <source>
        <strain evidence="7">ZHUSHIDOU_FW_LH</strain>
        <tissue evidence="7">Leaf</tissue>
    </source>
</reference>
<dbReference type="InterPro" id="IPR003340">
    <property type="entry name" value="B3_DNA-bd"/>
</dbReference>
<feature type="domain" description="TF-B3" evidence="6">
    <location>
        <begin position="245"/>
        <end position="337"/>
    </location>
</feature>
<keyword evidence="2" id="KW-0805">Transcription regulation</keyword>
<sequence length="337" mass="38053">MIKLSLWSSNLHSTFTLVLRIIKNAYKFLDLISAHASTTTLIRGSQFSVLAQLVHLFLQHHHAPDFHLRPHAAFSLSLSLREGENSLAYYEAAALAILMLEALEGLSLDANVVLSSNRAKNANELELVDPVGNIFLAKLALPDCEDEFYFVVDDMDSFRDCYNIHGFARLTFSYGGDNKLNFIIINEKGEEVTYPKFWRKNNLTTGHNKSRSMGGSATNDPNHDALLIDFEDLFDTDGTKLWCAWQTVLTASQASGTQTLSIPSENKKDVGKMWNMLVKYDGGDVSVWNLIWSRKTKQCSIGKGWYEYCKAKQFQEGDIVQFWKNDSNGTWTVKCVQ</sequence>
<dbReference type="SUPFAM" id="SSF101936">
    <property type="entry name" value="DNA-binding pseudobarrel domain"/>
    <property type="match status" value="1"/>
</dbReference>
<proteinExistence type="predicted"/>
<keyword evidence="5" id="KW-0539">Nucleus</keyword>
<evidence type="ECO:0000256" key="2">
    <source>
        <dbReference type="ARBA" id="ARBA00023015"/>
    </source>
</evidence>
<evidence type="ECO:0000256" key="3">
    <source>
        <dbReference type="ARBA" id="ARBA00023125"/>
    </source>
</evidence>
<evidence type="ECO:0000256" key="1">
    <source>
        <dbReference type="ARBA" id="ARBA00004123"/>
    </source>
</evidence>
<evidence type="ECO:0000256" key="5">
    <source>
        <dbReference type="ARBA" id="ARBA00023242"/>
    </source>
</evidence>